<dbReference type="Proteomes" id="UP000826651">
    <property type="component" value="Unassembled WGS sequence"/>
</dbReference>
<evidence type="ECO:0000256" key="1">
    <source>
        <dbReference type="SAM" id="MobiDB-lite"/>
    </source>
</evidence>
<dbReference type="Gene3D" id="1.10.260.40">
    <property type="entry name" value="lambda repressor-like DNA-binding domains"/>
    <property type="match status" value="1"/>
</dbReference>
<feature type="domain" description="HTH cro/C1-type" evidence="2">
    <location>
        <begin position="73"/>
        <end position="103"/>
    </location>
</feature>
<accession>A0ABS7SC21</accession>
<reference evidence="3 4" key="1">
    <citation type="submission" date="2021-04" db="EMBL/GenBank/DDBJ databases">
        <title>Ruania sp. nov., isolated from sandy soil of mangrove forest.</title>
        <authorList>
            <person name="Ge X."/>
            <person name="Huang R."/>
            <person name="Liu W."/>
        </authorList>
    </citation>
    <scope>NUCLEOTIDE SEQUENCE [LARGE SCALE GENOMIC DNA]</scope>
    <source>
        <strain evidence="3 4">N2-46</strain>
    </source>
</reference>
<evidence type="ECO:0000313" key="4">
    <source>
        <dbReference type="Proteomes" id="UP000826651"/>
    </source>
</evidence>
<evidence type="ECO:0000259" key="2">
    <source>
        <dbReference type="PROSITE" id="PS50943"/>
    </source>
</evidence>
<dbReference type="InterPro" id="IPR010982">
    <property type="entry name" value="Lambda_DNA-bd_dom_sf"/>
</dbReference>
<dbReference type="PROSITE" id="PS50943">
    <property type="entry name" value="HTH_CROC1"/>
    <property type="match status" value="1"/>
</dbReference>
<keyword evidence="4" id="KW-1185">Reference proteome</keyword>
<feature type="compositionally biased region" description="Basic and acidic residues" evidence="1">
    <location>
        <begin position="44"/>
        <end position="57"/>
    </location>
</feature>
<dbReference type="CDD" id="cd00093">
    <property type="entry name" value="HTH_XRE"/>
    <property type="match status" value="1"/>
</dbReference>
<name>A0ABS7SC21_9MICO</name>
<proteinExistence type="predicted"/>
<evidence type="ECO:0000313" key="3">
    <source>
        <dbReference type="EMBL" id="MBZ2197812.1"/>
    </source>
</evidence>
<dbReference type="Pfam" id="PF01381">
    <property type="entry name" value="HTH_3"/>
    <property type="match status" value="1"/>
</dbReference>
<sequence length="266" mass="29131">MVSVQERAAWVAEVVEVWTARSRLAAIDWEVVEAGGAGPAGWAERPEGDGGAERLESDGSAGRTAEFDVAGHVLRARRRGDLSQRELAALLGVSQSTVNRYEQPGAEIGVRHLAQALAEGGLRLAVVDESGQEVVPVRADEVRDNAGRRFPAHLEVLPPDQVPSQRTSRPRYDRSPATAWYHHRVMRDCYRAVRAGEVDHPTVTDLAQRGWVLRCRPREARSIRLAERRLRALAAKVHAAEPGWVIGHLGEVRTPREGGGEAITPP</sequence>
<comment type="caution">
    <text evidence="3">The sequence shown here is derived from an EMBL/GenBank/DDBJ whole genome shotgun (WGS) entry which is preliminary data.</text>
</comment>
<gene>
    <name evidence="3" type="ORF">KCQ71_16745</name>
</gene>
<dbReference type="SUPFAM" id="SSF47413">
    <property type="entry name" value="lambda repressor-like DNA-binding domains"/>
    <property type="match status" value="1"/>
</dbReference>
<dbReference type="EMBL" id="JAGSHT010000016">
    <property type="protein sequence ID" value="MBZ2197812.1"/>
    <property type="molecule type" value="Genomic_DNA"/>
</dbReference>
<dbReference type="RefSeq" id="WP_223407969.1">
    <property type="nucleotide sequence ID" value="NZ_JAGSHT010000016.1"/>
</dbReference>
<protein>
    <submittedName>
        <fullName evidence="3">Helix-turn-helix transcriptional regulator</fullName>
    </submittedName>
</protein>
<dbReference type="InterPro" id="IPR001387">
    <property type="entry name" value="Cro/C1-type_HTH"/>
</dbReference>
<organism evidence="3 4">
    <name type="scientific">Occultella gossypii</name>
    <dbReference type="NCBI Taxonomy" id="2800820"/>
    <lineage>
        <taxon>Bacteria</taxon>
        <taxon>Bacillati</taxon>
        <taxon>Actinomycetota</taxon>
        <taxon>Actinomycetes</taxon>
        <taxon>Micrococcales</taxon>
        <taxon>Ruaniaceae</taxon>
        <taxon>Occultella</taxon>
    </lineage>
</organism>
<feature type="region of interest" description="Disordered" evidence="1">
    <location>
        <begin position="38"/>
        <end position="61"/>
    </location>
</feature>